<accession>A0A4R5B3Y8</accession>
<feature type="signal peptide" evidence="1">
    <location>
        <begin position="1"/>
        <end position="22"/>
    </location>
</feature>
<keyword evidence="1" id="KW-0732">Signal</keyword>
<keyword evidence="3" id="KW-1185">Reference proteome</keyword>
<dbReference type="EMBL" id="SMFM01000001">
    <property type="protein sequence ID" value="TDD78284.1"/>
    <property type="molecule type" value="Genomic_DNA"/>
</dbReference>
<organism evidence="2 3">
    <name type="scientific">Flavobacterium caseinilyticum</name>
    <dbReference type="NCBI Taxonomy" id="2541732"/>
    <lineage>
        <taxon>Bacteria</taxon>
        <taxon>Pseudomonadati</taxon>
        <taxon>Bacteroidota</taxon>
        <taxon>Flavobacteriia</taxon>
        <taxon>Flavobacteriales</taxon>
        <taxon>Flavobacteriaceae</taxon>
        <taxon>Flavobacterium</taxon>
    </lineage>
</organism>
<dbReference type="OrthoDB" id="1363777at2"/>
<reference evidence="2 3" key="1">
    <citation type="submission" date="2019-03" db="EMBL/GenBank/DDBJ databases">
        <title>Flavobacterium AT-3-2 sp. nov., isolated from arctic soil.</title>
        <authorList>
            <person name="Chaudhary D.K."/>
        </authorList>
    </citation>
    <scope>NUCLEOTIDE SEQUENCE [LARGE SCALE GENOMIC DNA]</scope>
    <source>
        <strain evidence="2 3">AT-3-2</strain>
    </source>
</reference>
<gene>
    <name evidence="2" type="ORF">E0F89_01235</name>
</gene>
<sequence>MRNYLLYGFIALLFSSCSVTKAKYNALNDYFETIEKDSNKEIYVAREKINSNYTLEIFKLNEIQAFDSKGNITIDTKLFKEKDFEKLKCENPDPPIQDERIWATNKYWNKNNFKQDKIIFESMNTKIGIESIIEKYDKSNICVYSFSEPIYYQNKKYLVFTNYKICIAGGSSFVVIMQKIKGKWIRTHEAFNLYSLKLH</sequence>
<dbReference type="PROSITE" id="PS51257">
    <property type="entry name" value="PROKAR_LIPOPROTEIN"/>
    <property type="match status" value="1"/>
</dbReference>
<protein>
    <recommendedName>
        <fullName evidence="4">Lipoprotein</fullName>
    </recommendedName>
</protein>
<evidence type="ECO:0008006" key="4">
    <source>
        <dbReference type="Google" id="ProtNLM"/>
    </source>
</evidence>
<dbReference type="AlphaFoldDB" id="A0A4R5B3Y8"/>
<dbReference type="RefSeq" id="WP_131908048.1">
    <property type="nucleotide sequence ID" value="NZ_SMFM01000001.1"/>
</dbReference>
<name>A0A4R5B3Y8_9FLAO</name>
<evidence type="ECO:0000313" key="3">
    <source>
        <dbReference type="Proteomes" id="UP000295278"/>
    </source>
</evidence>
<proteinExistence type="predicted"/>
<evidence type="ECO:0000313" key="2">
    <source>
        <dbReference type="EMBL" id="TDD78284.1"/>
    </source>
</evidence>
<feature type="chain" id="PRO_5020319967" description="Lipoprotein" evidence="1">
    <location>
        <begin position="23"/>
        <end position="199"/>
    </location>
</feature>
<dbReference type="Proteomes" id="UP000295278">
    <property type="component" value="Unassembled WGS sequence"/>
</dbReference>
<comment type="caution">
    <text evidence="2">The sequence shown here is derived from an EMBL/GenBank/DDBJ whole genome shotgun (WGS) entry which is preliminary data.</text>
</comment>
<evidence type="ECO:0000256" key="1">
    <source>
        <dbReference type="SAM" id="SignalP"/>
    </source>
</evidence>